<evidence type="ECO:0000313" key="3">
    <source>
        <dbReference type="EMBL" id="OTQ10848.1"/>
    </source>
</evidence>
<reference evidence="4 5" key="1">
    <citation type="submission" date="2017-03" db="EMBL/GenBank/DDBJ databases">
        <title>Comparative genomics of honeybee gut symbionts reveal geographically distinct and subgroup specific antibiotic resistance.</title>
        <authorList>
            <person name="Ludvigsen J."/>
            <person name="Porcellato D."/>
            <person name="Labee-Lund T.M."/>
            <person name="Amdam G.V."/>
            <person name="Rudi K."/>
        </authorList>
    </citation>
    <scope>NUCLEOTIDE SEQUENCE [LARGE SCALE GENOMIC DNA]</scope>
    <source>
        <strain evidence="2 5">A-7-12</strain>
        <strain evidence="3 4">A-9-12</strain>
    </source>
</reference>
<dbReference type="EMBL" id="NARP01000004">
    <property type="protein sequence ID" value="OTQ01130.1"/>
    <property type="molecule type" value="Genomic_DNA"/>
</dbReference>
<dbReference type="EMBL" id="NART01000012">
    <property type="protein sequence ID" value="OTQ10848.1"/>
    <property type="molecule type" value="Genomic_DNA"/>
</dbReference>
<feature type="transmembrane region" description="Helical" evidence="1">
    <location>
        <begin position="36"/>
        <end position="52"/>
    </location>
</feature>
<dbReference type="RefSeq" id="WP_086272630.1">
    <property type="nucleotide sequence ID" value="NZ_MZNE01000068.1"/>
</dbReference>
<sequence>MWRTKLTLSFQQITIISISYLFIVIGCLLKFSNTLLNDYTFIILLILIIEWWRSICYCKKIKGEFVVFHYINQIYWYKQRWYLRRNPFILRYVIILNLQSRRTNKRHTLFLMSDNFSPNDWRTLRYYLYQIRLAY</sequence>
<evidence type="ECO:0000256" key="1">
    <source>
        <dbReference type="SAM" id="Phobius"/>
    </source>
</evidence>
<evidence type="ECO:0000313" key="2">
    <source>
        <dbReference type="EMBL" id="OTQ01130.1"/>
    </source>
</evidence>
<dbReference type="OrthoDB" id="7060796at2"/>
<dbReference type="InterPro" id="IPR009883">
    <property type="entry name" value="YgfX"/>
</dbReference>
<keyword evidence="1" id="KW-0472">Membrane</keyword>
<dbReference type="Proteomes" id="UP000194800">
    <property type="component" value="Unassembled WGS sequence"/>
</dbReference>
<dbReference type="Proteomes" id="UP000194977">
    <property type="component" value="Unassembled WGS sequence"/>
</dbReference>
<feature type="transmembrane region" description="Helical" evidence="1">
    <location>
        <begin position="12"/>
        <end position="29"/>
    </location>
</feature>
<protein>
    <recommendedName>
        <fullName evidence="6">Toxin CptA</fullName>
    </recommendedName>
</protein>
<organism evidence="2 5">
    <name type="scientific">Gilliamella apicola</name>
    <dbReference type="NCBI Taxonomy" id="1196095"/>
    <lineage>
        <taxon>Bacteria</taxon>
        <taxon>Pseudomonadati</taxon>
        <taxon>Pseudomonadota</taxon>
        <taxon>Gammaproteobacteria</taxon>
        <taxon>Orbales</taxon>
        <taxon>Orbaceae</taxon>
        <taxon>Gilliamella</taxon>
    </lineage>
</organism>
<accession>A0A242NKR6</accession>
<evidence type="ECO:0008006" key="6">
    <source>
        <dbReference type="Google" id="ProtNLM"/>
    </source>
</evidence>
<keyword evidence="1" id="KW-1133">Transmembrane helix</keyword>
<name>A0A242NKR6_9GAMM</name>
<evidence type="ECO:0000313" key="5">
    <source>
        <dbReference type="Proteomes" id="UP000194977"/>
    </source>
</evidence>
<evidence type="ECO:0000313" key="4">
    <source>
        <dbReference type="Proteomes" id="UP000194800"/>
    </source>
</evidence>
<comment type="caution">
    <text evidence="2">The sequence shown here is derived from an EMBL/GenBank/DDBJ whole genome shotgun (WGS) entry which is preliminary data.</text>
</comment>
<keyword evidence="4" id="KW-1185">Reference proteome</keyword>
<dbReference type="PROSITE" id="PS51257">
    <property type="entry name" value="PROKAR_LIPOPROTEIN"/>
    <property type="match status" value="1"/>
</dbReference>
<proteinExistence type="predicted"/>
<dbReference type="AlphaFoldDB" id="A0A242NKR6"/>
<gene>
    <name evidence="3" type="ORF">B6C91_04495</name>
    <name evidence="2" type="ORF">B6D08_01675</name>
</gene>
<dbReference type="Pfam" id="PF07254">
    <property type="entry name" value="Cpta_toxin"/>
    <property type="match status" value="1"/>
</dbReference>
<keyword evidence="1" id="KW-0812">Transmembrane</keyword>